<evidence type="ECO:0000259" key="17">
    <source>
        <dbReference type="PROSITE" id="PS51785"/>
    </source>
</evidence>
<evidence type="ECO:0000256" key="9">
    <source>
        <dbReference type="ARBA" id="ARBA00022842"/>
    </source>
</evidence>
<keyword evidence="7 13" id="KW-0378">Hydrolase</keyword>
<evidence type="ECO:0000256" key="1">
    <source>
        <dbReference type="ARBA" id="ARBA00000563"/>
    </source>
</evidence>
<dbReference type="EC" id="3.1.11.1" evidence="2 13"/>
<comment type="caution">
    <text evidence="18">The sequence shown here is derived from an EMBL/GenBank/DDBJ whole genome shotgun (WGS) entry which is preliminary data.</text>
</comment>
<dbReference type="PROSITE" id="PS51785">
    <property type="entry name" value="EXOI_C"/>
    <property type="match status" value="1"/>
</dbReference>
<dbReference type="NCBIfam" id="NF008746">
    <property type="entry name" value="PRK11779.1"/>
    <property type="match status" value="1"/>
</dbReference>
<keyword evidence="10" id="KW-0238">DNA-binding</keyword>
<dbReference type="InterPro" id="IPR023607">
    <property type="entry name" value="Exodeoxyribonuclease_I"/>
</dbReference>
<evidence type="ECO:0000256" key="7">
    <source>
        <dbReference type="ARBA" id="ARBA00022801"/>
    </source>
</evidence>
<comment type="cofactor">
    <cofactor evidence="15">
        <name>Mg(2+)</name>
        <dbReference type="ChEBI" id="CHEBI:18420"/>
    </cofactor>
    <text evidence="15">Binds 2 Mg(2+) ions per monomer.</text>
</comment>
<feature type="binding site" evidence="15">
    <location>
        <position position="9"/>
    </location>
    <ligand>
        <name>Mg(2+)</name>
        <dbReference type="ChEBI" id="CHEBI:18420"/>
        <label>2</label>
    </ligand>
</feature>
<dbReference type="GO" id="GO:0006281">
    <property type="term" value="P:DNA repair"/>
    <property type="evidence" value="ECO:0007669"/>
    <property type="project" value="UniProtKB-KW"/>
</dbReference>
<dbReference type="Pfam" id="PF00929">
    <property type="entry name" value="RNase_T"/>
    <property type="match status" value="1"/>
</dbReference>
<feature type="domain" description="ExoI SH3-like" evidence="16">
    <location>
        <begin position="202"/>
        <end position="360"/>
    </location>
</feature>
<evidence type="ECO:0000313" key="19">
    <source>
        <dbReference type="Proteomes" id="UP001253193"/>
    </source>
</evidence>
<comment type="subunit">
    <text evidence="12">Monomer. Interacts with ssb (via C-terminus); this interaction stimulates the exonuclease activity by recruiting the enzyme to its substrate.</text>
</comment>
<evidence type="ECO:0000256" key="13">
    <source>
        <dbReference type="PIRNR" id="PIRNR000977"/>
    </source>
</evidence>
<dbReference type="GO" id="GO:0003677">
    <property type="term" value="F:DNA binding"/>
    <property type="evidence" value="ECO:0007669"/>
    <property type="project" value="UniProtKB-KW"/>
</dbReference>
<dbReference type="Proteomes" id="UP001253193">
    <property type="component" value="Unassembled WGS sequence"/>
</dbReference>
<dbReference type="InterPro" id="IPR012337">
    <property type="entry name" value="RNaseH-like_sf"/>
</dbReference>
<keyword evidence="5 15" id="KW-0479">Metal-binding</keyword>
<reference evidence="18" key="1">
    <citation type="submission" date="2023-06" db="EMBL/GenBank/DDBJ databases">
        <title>Genomic Diversity of Vibrio spp. and Metagenomic Analysis of Pathogens in Florida Gulf Coastal Waters Following Hurricane Ian.</title>
        <authorList>
            <person name="Brumfield K.D."/>
        </authorList>
    </citation>
    <scope>NUCLEOTIDE SEQUENCE</scope>
    <source>
        <strain evidence="18">WBS2B-138</strain>
    </source>
</reference>
<dbReference type="Gene3D" id="3.30.420.10">
    <property type="entry name" value="Ribonuclease H-like superfamily/Ribonuclease H"/>
    <property type="match status" value="1"/>
</dbReference>
<dbReference type="GO" id="GO:0046872">
    <property type="term" value="F:metal ion binding"/>
    <property type="evidence" value="ECO:0007669"/>
    <property type="project" value="UniProtKB-KW"/>
</dbReference>
<feature type="domain" description="ExoI C-terminal" evidence="17">
    <location>
        <begin position="364"/>
        <end position="495"/>
    </location>
</feature>
<name>A0AAW8PYY1_VIBPH</name>
<dbReference type="InterPro" id="IPR013520">
    <property type="entry name" value="Ribonucl_H"/>
</dbReference>
<dbReference type="RefSeq" id="WP_311020600.1">
    <property type="nucleotide sequence ID" value="NZ_JAUHGG010000003.1"/>
</dbReference>
<keyword evidence="6 13" id="KW-0227">DNA damage</keyword>
<evidence type="ECO:0000256" key="15">
    <source>
        <dbReference type="PIRSR" id="PIRSR000977-2"/>
    </source>
</evidence>
<dbReference type="InterPro" id="IPR036397">
    <property type="entry name" value="RNaseH_sf"/>
</dbReference>
<feature type="binding site" evidence="15">
    <location>
        <position position="186"/>
    </location>
    <ligand>
        <name>Mg(2+)</name>
        <dbReference type="ChEBI" id="CHEBI:18420"/>
        <label>2</label>
    </ligand>
</feature>
<evidence type="ECO:0000259" key="16">
    <source>
        <dbReference type="PROSITE" id="PS51784"/>
    </source>
</evidence>
<proteinExistence type="predicted"/>
<dbReference type="AlphaFoldDB" id="A0AAW8PYY1"/>
<feature type="binding site" evidence="14">
    <location>
        <position position="9"/>
    </location>
    <ligand>
        <name>substrate</name>
    </ligand>
</feature>
<evidence type="ECO:0000256" key="14">
    <source>
        <dbReference type="PIRSR" id="PIRSR000977-1"/>
    </source>
</evidence>
<evidence type="ECO:0000256" key="10">
    <source>
        <dbReference type="ARBA" id="ARBA00023125"/>
    </source>
</evidence>
<keyword evidence="11 13" id="KW-0234">DNA repair</keyword>
<dbReference type="PROSITE" id="PS51784">
    <property type="entry name" value="EXOI_SH3"/>
    <property type="match status" value="1"/>
</dbReference>
<dbReference type="PIRSF" id="PIRSF000977">
    <property type="entry name" value="Exodeoxyribonuclease_I"/>
    <property type="match status" value="1"/>
</dbReference>
<dbReference type="InterPro" id="IPR038649">
    <property type="entry name" value="EXOI_SH3_sf"/>
</dbReference>
<dbReference type="SUPFAM" id="SSF53098">
    <property type="entry name" value="Ribonuclease H-like"/>
    <property type="match status" value="1"/>
</dbReference>
<keyword evidence="8 13" id="KW-0269">Exonuclease</keyword>
<gene>
    <name evidence="18" type="primary">sbcB</name>
    <name evidence="18" type="ORF">QX249_08930</name>
</gene>
<evidence type="ECO:0000256" key="11">
    <source>
        <dbReference type="ARBA" id="ARBA00023204"/>
    </source>
</evidence>
<evidence type="ECO:0000256" key="3">
    <source>
        <dbReference type="ARBA" id="ARBA00019900"/>
    </source>
</evidence>
<dbReference type="InterPro" id="IPR058561">
    <property type="entry name" value="Exonuc_1_C"/>
</dbReference>
<evidence type="ECO:0000313" key="18">
    <source>
        <dbReference type="EMBL" id="MDS1820776.1"/>
    </source>
</evidence>
<evidence type="ECO:0000256" key="6">
    <source>
        <dbReference type="ARBA" id="ARBA00022763"/>
    </source>
</evidence>
<protein>
    <recommendedName>
        <fullName evidence="3 13">Exodeoxyribonuclease I</fullName>
        <ecNumber evidence="2 13">3.1.11.1</ecNumber>
    </recommendedName>
</protein>
<organism evidence="18 19">
    <name type="scientific">Vibrio parahaemolyticus</name>
    <dbReference type="NCBI Taxonomy" id="670"/>
    <lineage>
        <taxon>Bacteria</taxon>
        <taxon>Pseudomonadati</taxon>
        <taxon>Pseudomonadota</taxon>
        <taxon>Gammaproteobacteria</taxon>
        <taxon>Vibrionales</taxon>
        <taxon>Vibrionaceae</taxon>
        <taxon>Vibrio</taxon>
    </lineage>
</organism>
<dbReference type="Gene3D" id="3.30.1520.20">
    <property type="entry name" value="Exonuclease ExoI, domain 2"/>
    <property type="match status" value="1"/>
</dbReference>
<dbReference type="Pfam" id="PF26016">
    <property type="entry name" value="ExoI_C"/>
    <property type="match status" value="1"/>
</dbReference>
<evidence type="ECO:0000256" key="4">
    <source>
        <dbReference type="ARBA" id="ARBA00022722"/>
    </source>
</evidence>
<dbReference type="FunFam" id="3.30.420.10:FF:000033">
    <property type="entry name" value="Exodeoxyribonuclease I"/>
    <property type="match status" value="1"/>
</dbReference>
<sequence length="496" mass="57144">MTLVFNDYETFNLSPLGGAPSQYAAIKTDLNFNRISVENFFCLPSQDIVPEFQACLVTKHTPESVKSEEKSYCEYEFVSKIHNYLTSDRNTIVVGYNSLRFDDEWNRHLFYRNLLPAYEWHFKNGNSRYDAMLLMQAVYGLRPNLLKWHYVPISENSDETRASMKLEHLSAVNGIVHENAHDALSDVDALISLMKRVKEADPEFYDLALSVRDKSYVLNMLLAEENKSGLLYISQYERQHNFVGYIIPLFQSVEDKNIFWAWDAKVCPEKVLSLPEDVKCRLLSLKKDELESLGIDKKGLVKLKINALPNLFPKSVYSKELAGDNGLSEIRETIRVNSLKLLELVPQMKELVSSIEANPKEYDDRSDYDMRLYTDGFMTPSENAFIKKFHSKLTWGERYRLASSESPTERTKALAMRVIGRNSPEVLNEVDFELWEAYVAQRMLGNTDNSPKFGDEKLSANNQILAIDKLLENTDLSECNAKVLTEIKDYYHGFLE</sequence>
<keyword evidence="9 15" id="KW-0460">Magnesium</keyword>
<dbReference type="GO" id="GO:0008310">
    <property type="term" value="F:single-stranded DNA 3'-5' DNA exonuclease activity"/>
    <property type="evidence" value="ECO:0007669"/>
    <property type="project" value="UniProtKB-EC"/>
</dbReference>
<accession>A0AAW8PYY1</accession>
<comment type="catalytic activity">
    <reaction evidence="1 13">
        <text>Exonucleolytic cleavage in the 3'- to 5'-direction to yield nucleoside 5'-phosphates.</text>
        <dbReference type="EC" id="3.1.11.1"/>
    </reaction>
</comment>
<keyword evidence="4 13" id="KW-0540">Nuclease</keyword>
<evidence type="ECO:0000256" key="2">
    <source>
        <dbReference type="ARBA" id="ARBA00012108"/>
    </source>
</evidence>
<dbReference type="EMBL" id="JAUHGG010000003">
    <property type="protein sequence ID" value="MDS1820776.1"/>
    <property type="molecule type" value="Genomic_DNA"/>
</dbReference>
<evidence type="ECO:0000256" key="8">
    <source>
        <dbReference type="ARBA" id="ARBA00022839"/>
    </source>
</evidence>
<evidence type="ECO:0000256" key="12">
    <source>
        <dbReference type="ARBA" id="ARBA00046792"/>
    </source>
</evidence>
<dbReference type="InterPro" id="IPR034747">
    <property type="entry name" value="EXOI_SH3"/>
</dbReference>
<feature type="binding site" evidence="15">
    <location>
        <position position="7"/>
    </location>
    <ligand>
        <name>Mg(2+)</name>
        <dbReference type="ChEBI" id="CHEBI:18420"/>
        <label>1</label>
    </ligand>
</feature>
<evidence type="ECO:0000256" key="5">
    <source>
        <dbReference type="ARBA" id="ARBA00022723"/>
    </source>
</evidence>
<feature type="binding site" evidence="14">
    <location>
        <position position="165"/>
    </location>
    <ligand>
        <name>substrate</name>
    </ligand>
</feature>